<protein>
    <submittedName>
        <fullName evidence="2">Uncharacterized protein</fullName>
    </submittedName>
</protein>
<feature type="region of interest" description="Disordered" evidence="1">
    <location>
        <begin position="109"/>
        <end position="172"/>
    </location>
</feature>
<proteinExistence type="predicted"/>
<dbReference type="AlphaFoldDB" id="A0A8J2K1J7"/>
<evidence type="ECO:0000313" key="2">
    <source>
        <dbReference type="EMBL" id="CAG7729449.1"/>
    </source>
</evidence>
<accession>A0A8J2K1J7</accession>
<evidence type="ECO:0000313" key="3">
    <source>
        <dbReference type="Proteomes" id="UP000708208"/>
    </source>
</evidence>
<comment type="caution">
    <text evidence="2">The sequence shown here is derived from an EMBL/GenBank/DDBJ whole genome shotgun (WGS) entry which is preliminary data.</text>
</comment>
<evidence type="ECO:0000256" key="1">
    <source>
        <dbReference type="SAM" id="MobiDB-lite"/>
    </source>
</evidence>
<dbReference type="Proteomes" id="UP000708208">
    <property type="component" value="Unassembled WGS sequence"/>
</dbReference>
<organism evidence="2 3">
    <name type="scientific">Allacma fusca</name>
    <dbReference type="NCBI Taxonomy" id="39272"/>
    <lineage>
        <taxon>Eukaryota</taxon>
        <taxon>Metazoa</taxon>
        <taxon>Ecdysozoa</taxon>
        <taxon>Arthropoda</taxon>
        <taxon>Hexapoda</taxon>
        <taxon>Collembola</taxon>
        <taxon>Symphypleona</taxon>
        <taxon>Sminthuridae</taxon>
        <taxon>Allacma</taxon>
    </lineage>
</organism>
<keyword evidence="3" id="KW-1185">Reference proteome</keyword>
<feature type="non-terminal residue" evidence="2">
    <location>
        <position position="1"/>
    </location>
</feature>
<sequence length="172" mass="18434">MFLRPTPTFGDLCFPPGLNELQGGACGEDALKCPGYRNLARQKPLSEGCAVSDLYFRKYGNCVSDHDCCIGSYCCLSICEGITRCYNPFINKFTDDLHNFTGNPPCPKTHSPCHEEPTTTAPTTTTTTPTTTTPTTTTTTTTPTTTTTTTTPTTTTTTTTPTTTTTTTTPTT</sequence>
<gene>
    <name evidence="2" type="ORF">AFUS01_LOCUS18162</name>
</gene>
<reference evidence="2" key="1">
    <citation type="submission" date="2021-06" db="EMBL/GenBank/DDBJ databases">
        <authorList>
            <person name="Hodson N. C."/>
            <person name="Mongue J. A."/>
            <person name="Jaron S. K."/>
        </authorList>
    </citation>
    <scope>NUCLEOTIDE SEQUENCE</scope>
</reference>
<name>A0A8J2K1J7_9HEXA</name>
<feature type="compositionally biased region" description="Low complexity" evidence="1">
    <location>
        <begin position="118"/>
        <end position="172"/>
    </location>
</feature>
<dbReference type="EMBL" id="CAJVCH010178599">
    <property type="protein sequence ID" value="CAG7729449.1"/>
    <property type="molecule type" value="Genomic_DNA"/>
</dbReference>